<evidence type="ECO:0000256" key="5">
    <source>
        <dbReference type="ARBA" id="ARBA00022962"/>
    </source>
</evidence>
<evidence type="ECO:0000256" key="10">
    <source>
        <dbReference type="HAMAP-Rule" id="MF_00278"/>
    </source>
</evidence>
<evidence type="ECO:0000313" key="13">
    <source>
        <dbReference type="EMBL" id="PTA69105.1"/>
    </source>
</evidence>
<evidence type="ECO:0000256" key="3">
    <source>
        <dbReference type="ARBA" id="ARBA00022605"/>
    </source>
</evidence>
<dbReference type="InterPro" id="IPR017926">
    <property type="entry name" value="GATASE"/>
</dbReference>
<gene>
    <name evidence="10" type="primary">hisH</name>
    <name evidence="13" type="ORF">C8263_04770</name>
</gene>
<dbReference type="GO" id="GO:0000105">
    <property type="term" value="P:L-histidine biosynthetic process"/>
    <property type="evidence" value="ECO:0007669"/>
    <property type="project" value="UniProtKB-UniRule"/>
</dbReference>
<keyword evidence="3 10" id="KW-0028">Amino-acid biosynthesis</keyword>
<comment type="function">
    <text evidence="10">IGPS catalyzes the conversion of PRFAR and glutamine to IGP, AICAR and glutamate. The HisH subunit catalyzes the hydrolysis of glutamine to glutamate and ammonia as part of the synthesis of IGP and AICAR. The resulting ammonia molecule is channeled to the active site of HisF.</text>
</comment>
<dbReference type="RefSeq" id="WP_107136963.1">
    <property type="nucleotide sequence ID" value="NZ_PYSV01000003.1"/>
</dbReference>
<accession>A0A2T3WB25</accession>
<evidence type="ECO:0000256" key="11">
    <source>
        <dbReference type="PIRSR" id="PIRSR000495-1"/>
    </source>
</evidence>
<dbReference type="UniPathway" id="UPA00031">
    <property type="reaction ID" value="UER00010"/>
</dbReference>
<evidence type="ECO:0000259" key="12">
    <source>
        <dbReference type="Pfam" id="PF00117"/>
    </source>
</evidence>
<dbReference type="PROSITE" id="PS51274">
    <property type="entry name" value="GATASE_COBBQ"/>
    <property type="match status" value="1"/>
</dbReference>
<protein>
    <recommendedName>
        <fullName evidence="10">Imidazole glycerol phosphate synthase subunit HisH</fullName>
        <ecNumber evidence="10">4.3.2.10</ecNumber>
    </recommendedName>
    <alternativeName>
        <fullName evidence="10">IGP synthase glutaminase subunit</fullName>
        <ecNumber evidence="10">3.5.1.2</ecNumber>
    </alternativeName>
    <alternativeName>
        <fullName evidence="10">IGP synthase subunit HisH</fullName>
    </alternativeName>
    <alternativeName>
        <fullName evidence="10">ImGP synthase subunit HisH</fullName>
        <shortName evidence="10">IGPS subunit HisH</shortName>
    </alternativeName>
</protein>
<comment type="catalytic activity">
    <reaction evidence="9 10">
        <text>L-glutamine + H2O = L-glutamate + NH4(+)</text>
        <dbReference type="Rhea" id="RHEA:15889"/>
        <dbReference type="ChEBI" id="CHEBI:15377"/>
        <dbReference type="ChEBI" id="CHEBI:28938"/>
        <dbReference type="ChEBI" id="CHEBI:29985"/>
        <dbReference type="ChEBI" id="CHEBI:58359"/>
        <dbReference type="EC" id="3.5.1.2"/>
    </reaction>
</comment>
<evidence type="ECO:0000313" key="14">
    <source>
        <dbReference type="Proteomes" id="UP000240317"/>
    </source>
</evidence>
<keyword evidence="10" id="KW-0963">Cytoplasm</keyword>
<keyword evidence="4 10" id="KW-0378">Hydrolase</keyword>
<evidence type="ECO:0000256" key="8">
    <source>
        <dbReference type="ARBA" id="ARBA00047838"/>
    </source>
</evidence>
<dbReference type="CDD" id="cd01748">
    <property type="entry name" value="GATase1_IGP_Synthase"/>
    <property type="match status" value="1"/>
</dbReference>
<dbReference type="PANTHER" id="PTHR42701">
    <property type="entry name" value="IMIDAZOLE GLYCEROL PHOSPHATE SYNTHASE SUBUNIT HISH"/>
    <property type="match status" value="1"/>
</dbReference>
<keyword evidence="5 10" id="KW-0315">Glutamine amidotransferase</keyword>
<dbReference type="SUPFAM" id="SSF52317">
    <property type="entry name" value="Class I glutamine amidotransferase-like"/>
    <property type="match status" value="1"/>
</dbReference>
<dbReference type="GO" id="GO:0000107">
    <property type="term" value="F:imidazoleglycerol-phosphate synthase activity"/>
    <property type="evidence" value="ECO:0007669"/>
    <property type="project" value="UniProtKB-UniRule"/>
</dbReference>
<feature type="active site" description="Nucleophile" evidence="10 11">
    <location>
        <position position="83"/>
    </location>
</feature>
<feature type="domain" description="Glutamine amidotransferase" evidence="12">
    <location>
        <begin position="7"/>
        <end position="194"/>
    </location>
</feature>
<dbReference type="NCBIfam" id="TIGR01855">
    <property type="entry name" value="IMP_synth_hisH"/>
    <property type="match status" value="1"/>
</dbReference>
<dbReference type="GO" id="GO:0004359">
    <property type="term" value="F:glutaminase activity"/>
    <property type="evidence" value="ECO:0007669"/>
    <property type="project" value="UniProtKB-EC"/>
</dbReference>
<dbReference type="PROSITE" id="PS51273">
    <property type="entry name" value="GATASE_TYPE_1"/>
    <property type="match status" value="1"/>
</dbReference>
<evidence type="ECO:0000256" key="6">
    <source>
        <dbReference type="ARBA" id="ARBA00023102"/>
    </source>
</evidence>
<dbReference type="EMBL" id="PYSV01000003">
    <property type="protein sequence ID" value="PTA69105.1"/>
    <property type="molecule type" value="Genomic_DNA"/>
</dbReference>
<dbReference type="OrthoDB" id="9807137at2"/>
<dbReference type="AlphaFoldDB" id="A0A2T3WB25"/>
<comment type="subcellular location">
    <subcellularLocation>
        <location evidence="10">Cytoplasm</location>
    </subcellularLocation>
</comment>
<dbReference type="InterPro" id="IPR029062">
    <property type="entry name" value="Class_I_gatase-like"/>
</dbReference>
<dbReference type="PANTHER" id="PTHR42701:SF1">
    <property type="entry name" value="IMIDAZOLE GLYCEROL PHOSPHATE SYNTHASE SUBUNIT HISH"/>
    <property type="match status" value="1"/>
</dbReference>
<dbReference type="EC" id="3.5.1.2" evidence="10"/>
<keyword evidence="6 10" id="KW-0368">Histidine biosynthesis</keyword>
<dbReference type="GO" id="GO:0005737">
    <property type="term" value="C:cytoplasm"/>
    <property type="evidence" value="ECO:0007669"/>
    <property type="project" value="UniProtKB-SubCell"/>
</dbReference>
<dbReference type="Proteomes" id="UP000240317">
    <property type="component" value="Unassembled WGS sequence"/>
</dbReference>
<organism evidence="13 14">
    <name type="scientific">Deinococcus arcticus</name>
    <dbReference type="NCBI Taxonomy" id="2136176"/>
    <lineage>
        <taxon>Bacteria</taxon>
        <taxon>Thermotogati</taxon>
        <taxon>Deinococcota</taxon>
        <taxon>Deinococci</taxon>
        <taxon>Deinococcales</taxon>
        <taxon>Deinococcaceae</taxon>
        <taxon>Deinococcus</taxon>
    </lineage>
</organism>
<dbReference type="HAMAP" id="MF_00278">
    <property type="entry name" value="HisH"/>
    <property type="match status" value="1"/>
</dbReference>
<comment type="pathway">
    <text evidence="1 10">Amino-acid biosynthesis; L-histidine biosynthesis; L-histidine from 5-phospho-alpha-D-ribose 1-diphosphate: step 5/9.</text>
</comment>
<dbReference type="Gene3D" id="3.40.50.880">
    <property type="match status" value="1"/>
</dbReference>
<dbReference type="InterPro" id="IPR010139">
    <property type="entry name" value="Imidazole-glycPsynth_HisH"/>
</dbReference>
<sequence length="211" mass="22398">MSAPEVLLLDYGAGNVRSAAKALERAGMTVKVSADPADVPGARAVVVPGQGHFRQVMEAFDESGFRQPVLDAAEAGTPLLGICVGMQMLLSGSEEAPGVRGLGLVPGTVRRFEAVPGLKVPQMGWNSLDKVGDSPLLRDLACPAYAYFVHSYYVPIETEVDAGALTEYGVPFWAALSQGNLHATQFHPEKSGAVGLAILERFRRYVVEAEA</sequence>
<evidence type="ECO:0000256" key="7">
    <source>
        <dbReference type="ARBA" id="ARBA00023239"/>
    </source>
</evidence>
<comment type="caution">
    <text evidence="13">The sequence shown here is derived from an EMBL/GenBank/DDBJ whole genome shotgun (WGS) entry which is preliminary data.</text>
</comment>
<dbReference type="PIRSF" id="PIRSF000495">
    <property type="entry name" value="Amidotransf_hisH"/>
    <property type="match status" value="1"/>
</dbReference>
<evidence type="ECO:0000256" key="2">
    <source>
        <dbReference type="ARBA" id="ARBA00011152"/>
    </source>
</evidence>
<comment type="subunit">
    <text evidence="2 10">Heterodimer of HisH and HisF.</text>
</comment>
<comment type="catalytic activity">
    <reaction evidence="8 10">
        <text>5-[(5-phospho-1-deoxy-D-ribulos-1-ylimino)methylamino]-1-(5-phospho-beta-D-ribosyl)imidazole-4-carboxamide + L-glutamine = D-erythro-1-(imidazol-4-yl)glycerol 3-phosphate + 5-amino-1-(5-phospho-beta-D-ribosyl)imidazole-4-carboxamide + L-glutamate + H(+)</text>
        <dbReference type="Rhea" id="RHEA:24793"/>
        <dbReference type="ChEBI" id="CHEBI:15378"/>
        <dbReference type="ChEBI" id="CHEBI:29985"/>
        <dbReference type="ChEBI" id="CHEBI:58278"/>
        <dbReference type="ChEBI" id="CHEBI:58359"/>
        <dbReference type="ChEBI" id="CHEBI:58475"/>
        <dbReference type="ChEBI" id="CHEBI:58525"/>
        <dbReference type="EC" id="4.3.2.10"/>
    </reaction>
</comment>
<keyword evidence="7 10" id="KW-0456">Lyase</keyword>
<keyword evidence="14" id="KW-1185">Reference proteome</keyword>
<proteinExistence type="inferred from homology"/>
<dbReference type="EC" id="4.3.2.10" evidence="10"/>
<feature type="active site" evidence="10 11">
    <location>
        <position position="187"/>
    </location>
</feature>
<evidence type="ECO:0000256" key="4">
    <source>
        <dbReference type="ARBA" id="ARBA00022801"/>
    </source>
</evidence>
<reference evidence="13 14" key="1">
    <citation type="submission" date="2018-03" db="EMBL/GenBank/DDBJ databases">
        <title>Draft genome of Deinococcus sp. OD32.</title>
        <authorList>
            <person name="Wang X.-P."/>
            <person name="Du Z.-J."/>
        </authorList>
    </citation>
    <scope>NUCLEOTIDE SEQUENCE [LARGE SCALE GENOMIC DNA]</scope>
    <source>
        <strain evidence="13 14">OD32</strain>
    </source>
</reference>
<name>A0A2T3WB25_9DEIO</name>
<evidence type="ECO:0000256" key="1">
    <source>
        <dbReference type="ARBA" id="ARBA00005091"/>
    </source>
</evidence>
<feature type="active site" evidence="10 11">
    <location>
        <position position="189"/>
    </location>
</feature>
<dbReference type="Pfam" id="PF00117">
    <property type="entry name" value="GATase"/>
    <property type="match status" value="1"/>
</dbReference>
<dbReference type="GO" id="GO:0016829">
    <property type="term" value="F:lyase activity"/>
    <property type="evidence" value="ECO:0007669"/>
    <property type="project" value="UniProtKB-KW"/>
</dbReference>
<evidence type="ECO:0000256" key="9">
    <source>
        <dbReference type="ARBA" id="ARBA00049534"/>
    </source>
</evidence>